<name>A0A176TKH7_9LACO</name>
<keyword evidence="4" id="KW-1185">Reference proteome</keyword>
<organism evidence="2 5">
    <name type="scientific">Pediococcus parvulus</name>
    <dbReference type="NCBI Taxonomy" id="54062"/>
    <lineage>
        <taxon>Bacteria</taxon>
        <taxon>Bacillati</taxon>
        <taxon>Bacillota</taxon>
        <taxon>Bacilli</taxon>
        <taxon>Lactobacillales</taxon>
        <taxon>Lactobacillaceae</taxon>
        <taxon>Pediococcus</taxon>
    </lineage>
</organism>
<evidence type="ECO:0000313" key="3">
    <source>
        <dbReference type="EMBL" id="OAD64468.1"/>
    </source>
</evidence>
<gene>
    <name evidence="2" type="primary">amaP</name>
    <name evidence="3" type="ORF">A7K95_05130</name>
    <name evidence="2" type="ORF">GA842_06080</name>
</gene>
<dbReference type="Proteomes" id="UP001275867">
    <property type="component" value="Unassembled WGS sequence"/>
</dbReference>
<reference evidence="3 4" key="1">
    <citation type="submission" date="2016-05" db="EMBL/GenBank/DDBJ databases">
        <title>Draft genome sequence of Pediococcus parvulus 2.6, a probiotic beta-glucan producer strain.</title>
        <authorList>
            <person name="Mohedano M.L."/>
            <person name="Perez-Ramos A."/>
            <person name="Duenas M.T."/>
            <person name="Lamontanara A."/>
            <person name="Orru L."/>
            <person name="Spano G."/>
            <person name="Capozzi V."/>
            <person name="Lopez P."/>
        </authorList>
    </citation>
    <scope>NUCLEOTIDE SEQUENCE [LARGE SCALE GENOMIC DNA]</scope>
    <source>
        <strain evidence="3 4">2.6</strain>
    </source>
</reference>
<dbReference type="OrthoDB" id="2249586at2"/>
<sequence length="188" mass="21690">MNKFFKTVLIVCALLFMVLCLFVTSLTWPGEQHSQFLVNMRDFFLTNYYAYTTMFWISVVVLAAFLIVILIILFYPKATTTFTLKENRGKLSVHSRAIEGMVRSMLNKEDFIGSPKVKVQTLNRRITVIVKGEIKRTSALVDHTEEWSNRVQDRIKNLVGAHHSVKVNVRLERYQSRGAATSKNVRVE</sequence>
<dbReference type="NCBIfam" id="NF033218">
    <property type="entry name" value="anchor_AmaP"/>
    <property type="match status" value="1"/>
</dbReference>
<keyword evidence="1" id="KW-0472">Membrane</keyword>
<dbReference type="GeneID" id="93382457"/>
<keyword evidence="1" id="KW-1133">Transmembrane helix</keyword>
<comment type="caution">
    <text evidence="2">The sequence shown here is derived from an EMBL/GenBank/DDBJ whole genome shotgun (WGS) entry which is preliminary data.</text>
</comment>
<dbReference type="AlphaFoldDB" id="A0A176TKH7"/>
<dbReference type="EMBL" id="WERX01000017">
    <property type="protein sequence ID" value="MDV7694447.1"/>
    <property type="molecule type" value="Genomic_DNA"/>
</dbReference>
<protein>
    <submittedName>
        <fullName evidence="2">Alkaline shock response membrane anchor protein AmaP</fullName>
    </submittedName>
</protein>
<feature type="transmembrane region" description="Helical" evidence="1">
    <location>
        <begin position="48"/>
        <end position="75"/>
    </location>
</feature>
<keyword evidence="1" id="KW-0812">Transmembrane</keyword>
<dbReference type="Proteomes" id="UP000077280">
    <property type="component" value="Unassembled WGS sequence"/>
</dbReference>
<dbReference type="EMBL" id="LXND01000033">
    <property type="protein sequence ID" value="OAD64468.1"/>
    <property type="molecule type" value="Genomic_DNA"/>
</dbReference>
<evidence type="ECO:0000313" key="4">
    <source>
        <dbReference type="Proteomes" id="UP000077280"/>
    </source>
</evidence>
<accession>A0A176TKH7</accession>
<evidence type="ECO:0000256" key="1">
    <source>
        <dbReference type="SAM" id="Phobius"/>
    </source>
</evidence>
<reference evidence="2" key="2">
    <citation type="submission" date="2019-10" db="EMBL/GenBank/DDBJ databases">
        <title>Malate fermentation in French cider.</title>
        <authorList>
            <person name="Cousin F.J."/>
            <person name="Medina Fernandez S."/>
            <person name="Misery B."/>
            <person name="Laplace J.-M."/>
            <person name="Cretenet M."/>
        </authorList>
    </citation>
    <scope>NUCLEOTIDE SEQUENCE</scope>
    <source>
        <strain evidence="2">UCMA15901</strain>
    </source>
</reference>
<feature type="transmembrane region" description="Helical" evidence="1">
    <location>
        <begin position="7"/>
        <end position="28"/>
    </location>
</feature>
<evidence type="ECO:0000313" key="2">
    <source>
        <dbReference type="EMBL" id="MDV7694447.1"/>
    </source>
</evidence>
<dbReference type="RefSeq" id="WP_057783962.1">
    <property type="nucleotide sequence ID" value="NZ_BJWE01000020.1"/>
</dbReference>
<evidence type="ECO:0000313" key="5">
    <source>
        <dbReference type="Proteomes" id="UP001275867"/>
    </source>
</evidence>
<proteinExistence type="predicted"/>